<evidence type="ECO:0000256" key="1">
    <source>
        <dbReference type="SAM" id="Phobius"/>
    </source>
</evidence>
<feature type="transmembrane region" description="Helical" evidence="1">
    <location>
        <begin position="119"/>
        <end position="140"/>
    </location>
</feature>
<organism evidence="2">
    <name type="scientific">marine sediment metagenome</name>
    <dbReference type="NCBI Taxonomy" id="412755"/>
    <lineage>
        <taxon>unclassified sequences</taxon>
        <taxon>metagenomes</taxon>
        <taxon>ecological metagenomes</taxon>
    </lineage>
</organism>
<keyword evidence="1" id="KW-0812">Transmembrane</keyword>
<sequence>MATGLKGIFLKLMLVGIMFLSIMSFVIITQIENNPEFLITNNTLINKSYGDLISNLGSTTLTESEIADETFGQITPTSPLGLVEITSIVSPTRIFRGLILGTYNILIALPAQFLGVPPVIIAVINAVLFLLLILGIWFVWKGVNN</sequence>
<reference evidence="2" key="1">
    <citation type="journal article" date="2015" name="Nature">
        <title>Complex archaea that bridge the gap between prokaryotes and eukaryotes.</title>
        <authorList>
            <person name="Spang A."/>
            <person name="Saw J.H."/>
            <person name="Jorgensen S.L."/>
            <person name="Zaremba-Niedzwiedzka K."/>
            <person name="Martijn J."/>
            <person name="Lind A.E."/>
            <person name="van Eijk R."/>
            <person name="Schleper C."/>
            <person name="Guy L."/>
            <person name="Ettema T.J."/>
        </authorList>
    </citation>
    <scope>NUCLEOTIDE SEQUENCE</scope>
</reference>
<dbReference type="EMBL" id="LAZR01049898">
    <property type="protein sequence ID" value="KKK88562.1"/>
    <property type="molecule type" value="Genomic_DNA"/>
</dbReference>
<feature type="transmembrane region" description="Helical" evidence="1">
    <location>
        <begin position="12"/>
        <end position="31"/>
    </location>
</feature>
<gene>
    <name evidence="2" type="ORF">LCGC14_2741880</name>
</gene>
<keyword evidence="1" id="KW-0472">Membrane</keyword>
<proteinExistence type="predicted"/>
<keyword evidence="1" id="KW-1133">Transmembrane helix</keyword>
<name>A0A0F8Z471_9ZZZZ</name>
<accession>A0A0F8Z471</accession>
<dbReference type="AlphaFoldDB" id="A0A0F8Z471"/>
<protein>
    <submittedName>
        <fullName evidence="2">Uncharacterized protein</fullName>
    </submittedName>
</protein>
<evidence type="ECO:0000313" key="2">
    <source>
        <dbReference type="EMBL" id="KKK88562.1"/>
    </source>
</evidence>
<comment type="caution">
    <text evidence="2">The sequence shown here is derived from an EMBL/GenBank/DDBJ whole genome shotgun (WGS) entry which is preliminary data.</text>
</comment>